<keyword evidence="5" id="KW-0812">Transmembrane</keyword>
<dbReference type="PROSITE" id="PS50192">
    <property type="entry name" value="T_SNARE"/>
    <property type="match status" value="1"/>
</dbReference>
<dbReference type="SMART" id="SM00397">
    <property type="entry name" value="t_SNARE"/>
    <property type="match status" value="1"/>
</dbReference>
<keyword evidence="3" id="KW-0175">Coiled coil</keyword>
<dbReference type="InterPro" id="IPR000727">
    <property type="entry name" value="T_SNARE_dom"/>
</dbReference>
<dbReference type="SUPFAM" id="SSF58038">
    <property type="entry name" value="SNARE fusion complex"/>
    <property type="match status" value="1"/>
</dbReference>
<dbReference type="GO" id="GO:0006906">
    <property type="term" value="P:vesicle fusion"/>
    <property type="evidence" value="ECO:0007669"/>
    <property type="project" value="TreeGrafter"/>
</dbReference>
<dbReference type="GO" id="GO:0006886">
    <property type="term" value="P:intracellular protein transport"/>
    <property type="evidence" value="ECO:0007669"/>
    <property type="project" value="TreeGrafter"/>
</dbReference>
<keyword evidence="2" id="KW-0813">Transport</keyword>
<keyword evidence="5" id="KW-1133">Transmembrane helix</keyword>
<evidence type="ECO:0000259" key="6">
    <source>
        <dbReference type="PROSITE" id="PS50192"/>
    </source>
</evidence>
<dbReference type="KEGG" id="aplc:110979726"/>
<sequence length="245" mass="27876">MSREKVAMASFGTDPWLTEYETCQRTGQSIMEKINQRNDLQRKGSSHSKIEAEIRLALRKFAKSIEVLKGQLLKASGNYHLTQREVDRRQGLLDSLTAKDKLLNEAFRKDITYTAPERTRLLAPNTAGFGQDYYNEPDEIRSLSINEIQDQQHQVIQQQDESLEALGTVIARQKQMGQTIGTELDEHNEILDDLSRHVTKTDSKIVRETKHIRTVSQKAKDCSFYVVIILLLIAIVVIAAVPRPS</sequence>
<dbReference type="GeneID" id="110979726"/>
<protein>
    <submittedName>
        <fullName evidence="8">Syntaxin-8-like</fullName>
    </submittedName>
</protein>
<dbReference type="GO" id="GO:0000149">
    <property type="term" value="F:SNARE binding"/>
    <property type="evidence" value="ECO:0007669"/>
    <property type="project" value="TreeGrafter"/>
</dbReference>
<evidence type="ECO:0000256" key="3">
    <source>
        <dbReference type="ARBA" id="ARBA00023054"/>
    </source>
</evidence>
<feature type="transmembrane region" description="Helical" evidence="5">
    <location>
        <begin position="222"/>
        <end position="241"/>
    </location>
</feature>
<dbReference type="PANTHER" id="PTHR19957">
    <property type="entry name" value="SYNTAXIN"/>
    <property type="match status" value="1"/>
</dbReference>
<dbReference type="OMA" id="DSTCYIA"/>
<comment type="subcellular location">
    <subcellularLocation>
        <location evidence="1">Membrane</location>
    </subcellularLocation>
</comment>
<dbReference type="GO" id="GO:0031201">
    <property type="term" value="C:SNARE complex"/>
    <property type="evidence" value="ECO:0007669"/>
    <property type="project" value="TreeGrafter"/>
</dbReference>
<gene>
    <name evidence="8" type="primary">LOC110979726</name>
</gene>
<keyword evidence="4 5" id="KW-0472">Membrane</keyword>
<accession>A0A8B7YIM1</accession>
<dbReference type="GO" id="GO:0048278">
    <property type="term" value="P:vesicle docking"/>
    <property type="evidence" value="ECO:0007669"/>
    <property type="project" value="TreeGrafter"/>
</dbReference>
<dbReference type="AlphaFoldDB" id="A0A8B7YIM1"/>
<dbReference type="GO" id="GO:0012505">
    <property type="term" value="C:endomembrane system"/>
    <property type="evidence" value="ECO:0007669"/>
    <property type="project" value="TreeGrafter"/>
</dbReference>
<evidence type="ECO:0000256" key="4">
    <source>
        <dbReference type="ARBA" id="ARBA00023136"/>
    </source>
</evidence>
<dbReference type="Gene3D" id="1.20.5.110">
    <property type="match status" value="1"/>
</dbReference>
<dbReference type="CTD" id="9482"/>
<dbReference type="OrthoDB" id="428895at2759"/>
<evidence type="ECO:0000256" key="1">
    <source>
        <dbReference type="ARBA" id="ARBA00004370"/>
    </source>
</evidence>
<dbReference type="RefSeq" id="XP_022091461.1">
    <property type="nucleotide sequence ID" value="XM_022235769.1"/>
</dbReference>
<reference evidence="8" key="1">
    <citation type="submission" date="2025-08" db="UniProtKB">
        <authorList>
            <consortium name="RefSeq"/>
        </authorList>
    </citation>
    <scope>IDENTIFICATION</scope>
</reference>
<keyword evidence="7" id="KW-1185">Reference proteome</keyword>
<dbReference type="InterPro" id="IPR045242">
    <property type="entry name" value="Syntaxin"/>
</dbReference>
<feature type="domain" description="T-SNARE coiled-coil homology" evidence="6">
    <location>
        <begin position="153"/>
        <end position="215"/>
    </location>
</feature>
<dbReference type="Proteomes" id="UP000694845">
    <property type="component" value="Unplaced"/>
</dbReference>
<dbReference type="CDD" id="cd15852">
    <property type="entry name" value="SNARE_Syntaxin8"/>
    <property type="match status" value="1"/>
</dbReference>
<evidence type="ECO:0000313" key="7">
    <source>
        <dbReference type="Proteomes" id="UP000694845"/>
    </source>
</evidence>
<name>A0A8B7YIM1_ACAPL</name>
<evidence type="ECO:0000256" key="2">
    <source>
        <dbReference type="ARBA" id="ARBA00022448"/>
    </source>
</evidence>
<dbReference type="PANTHER" id="PTHR19957:SF124">
    <property type="entry name" value="SYNTAXIN-8"/>
    <property type="match status" value="1"/>
</dbReference>
<evidence type="ECO:0000256" key="5">
    <source>
        <dbReference type="SAM" id="Phobius"/>
    </source>
</evidence>
<proteinExistence type="predicted"/>
<dbReference type="InterPro" id="IPR041875">
    <property type="entry name" value="Syntaxin-8_SNARE"/>
</dbReference>
<evidence type="ECO:0000313" key="8">
    <source>
        <dbReference type="RefSeq" id="XP_022091461.1"/>
    </source>
</evidence>
<dbReference type="GO" id="GO:0005484">
    <property type="term" value="F:SNAP receptor activity"/>
    <property type="evidence" value="ECO:0007669"/>
    <property type="project" value="TreeGrafter"/>
</dbReference>
<organism evidence="7 8">
    <name type="scientific">Acanthaster planci</name>
    <name type="common">Crown-of-thorns starfish</name>
    <dbReference type="NCBI Taxonomy" id="133434"/>
    <lineage>
        <taxon>Eukaryota</taxon>
        <taxon>Metazoa</taxon>
        <taxon>Echinodermata</taxon>
        <taxon>Eleutherozoa</taxon>
        <taxon>Asterozoa</taxon>
        <taxon>Asteroidea</taxon>
        <taxon>Valvatacea</taxon>
        <taxon>Valvatida</taxon>
        <taxon>Acanthasteridae</taxon>
        <taxon>Acanthaster</taxon>
    </lineage>
</organism>